<dbReference type="CDD" id="cd00038">
    <property type="entry name" value="CAP_ED"/>
    <property type="match status" value="1"/>
</dbReference>
<dbReference type="GO" id="GO:0016301">
    <property type="term" value="F:kinase activity"/>
    <property type="evidence" value="ECO:0007669"/>
    <property type="project" value="UniProtKB-KW"/>
</dbReference>
<dbReference type="Proteomes" id="UP000183995">
    <property type="component" value="Unassembled WGS sequence"/>
</dbReference>
<keyword evidence="6" id="KW-0808">Transferase</keyword>
<keyword evidence="6" id="KW-0418">Kinase</keyword>
<dbReference type="PROSITE" id="PS50042">
    <property type="entry name" value="CNMP_BINDING_3"/>
    <property type="match status" value="1"/>
</dbReference>
<dbReference type="Pfam" id="PF00027">
    <property type="entry name" value="cNMP_binding"/>
    <property type="match status" value="1"/>
</dbReference>
<keyword evidence="1" id="KW-0805">Transcription regulation</keyword>
<dbReference type="InterPro" id="IPR018490">
    <property type="entry name" value="cNMP-bd_dom_sf"/>
</dbReference>
<proteinExistence type="predicted"/>
<dbReference type="GO" id="GO:0006355">
    <property type="term" value="P:regulation of DNA-templated transcription"/>
    <property type="evidence" value="ECO:0007669"/>
    <property type="project" value="InterPro"/>
</dbReference>
<dbReference type="InterPro" id="IPR000595">
    <property type="entry name" value="cNMP-bd_dom"/>
</dbReference>
<name>A0A1M5WVX0_9FIRM</name>
<dbReference type="InterPro" id="IPR036390">
    <property type="entry name" value="WH_DNA-bd_sf"/>
</dbReference>
<sequence length="228" mass="25360">MVAKYLPVLKECPLFAGIQEANIEQILPCLSASVRQAEKNTFIVSAEDQVNFVGLILSGSVHIVSEDFWGRKDILSQLGPGELFAESFSCAEAEHIPVSVIAVENTEVMLLSCRKLVTTCSSACVFHSRLISNMLQIIAGKNILLMQKIEQLSKRSTREKILAYLSSEAKKGGGNTFEIPFSRQEMADYLAVDRSAMSSELGRMRDEGLIDFDRNHFRLKESYKGFVS</sequence>
<feature type="domain" description="HTH crp-type" evidence="5">
    <location>
        <begin position="155"/>
        <end position="223"/>
    </location>
</feature>
<evidence type="ECO:0000313" key="6">
    <source>
        <dbReference type="EMBL" id="SHH91699.1"/>
    </source>
</evidence>
<keyword evidence="2" id="KW-0238">DNA-binding</keyword>
<dbReference type="Pfam" id="PF13545">
    <property type="entry name" value="HTH_Crp_2"/>
    <property type="match status" value="1"/>
</dbReference>
<dbReference type="SUPFAM" id="SSF51206">
    <property type="entry name" value="cAMP-binding domain-like"/>
    <property type="match status" value="1"/>
</dbReference>
<dbReference type="SUPFAM" id="SSF46785">
    <property type="entry name" value="Winged helix' DNA-binding domain"/>
    <property type="match status" value="1"/>
</dbReference>
<feature type="domain" description="Cyclic nucleotide-binding" evidence="4">
    <location>
        <begin position="14"/>
        <end position="86"/>
    </location>
</feature>
<accession>A0A1M5WVX0</accession>
<protein>
    <submittedName>
        <fullName evidence="6">cAMP-binding domain of CRP or a regulatory subunit of cAMP-dependent protein kinases</fullName>
    </submittedName>
</protein>
<reference evidence="6 7" key="1">
    <citation type="submission" date="2016-11" db="EMBL/GenBank/DDBJ databases">
        <authorList>
            <person name="Jaros S."/>
            <person name="Januszkiewicz K."/>
            <person name="Wedrychowicz H."/>
        </authorList>
    </citation>
    <scope>NUCLEOTIDE SEQUENCE [LARGE SCALE GENOMIC DNA]</scope>
    <source>
        <strain evidence="6 7">DSM 10068</strain>
    </source>
</reference>
<dbReference type="EMBL" id="FQXV01000004">
    <property type="protein sequence ID" value="SHH91699.1"/>
    <property type="molecule type" value="Genomic_DNA"/>
</dbReference>
<dbReference type="InterPro" id="IPR012318">
    <property type="entry name" value="HTH_CRP"/>
</dbReference>
<dbReference type="GO" id="GO:0003677">
    <property type="term" value="F:DNA binding"/>
    <property type="evidence" value="ECO:0007669"/>
    <property type="project" value="UniProtKB-KW"/>
</dbReference>
<dbReference type="PROSITE" id="PS51063">
    <property type="entry name" value="HTH_CRP_2"/>
    <property type="match status" value="1"/>
</dbReference>
<keyword evidence="7" id="KW-1185">Reference proteome</keyword>
<gene>
    <name evidence="6" type="ORF">SAMN02745823_01419</name>
</gene>
<evidence type="ECO:0000259" key="4">
    <source>
        <dbReference type="PROSITE" id="PS50042"/>
    </source>
</evidence>
<evidence type="ECO:0000256" key="2">
    <source>
        <dbReference type="ARBA" id="ARBA00023125"/>
    </source>
</evidence>
<organism evidence="6 7">
    <name type="scientific">Sporobacter termitidis DSM 10068</name>
    <dbReference type="NCBI Taxonomy" id="1123282"/>
    <lineage>
        <taxon>Bacteria</taxon>
        <taxon>Bacillati</taxon>
        <taxon>Bacillota</taxon>
        <taxon>Clostridia</taxon>
        <taxon>Eubacteriales</taxon>
        <taxon>Oscillospiraceae</taxon>
        <taxon>Sporobacter</taxon>
    </lineage>
</organism>
<dbReference type="STRING" id="1123282.SAMN02745823_01419"/>
<dbReference type="Gene3D" id="2.60.120.10">
    <property type="entry name" value="Jelly Rolls"/>
    <property type="match status" value="1"/>
</dbReference>
<dbReference type="AlphaFoldDB" id="A0A1M5WVX0"/>
<evidence type="ECO:0000313" key="7">
    <source>
        <dbReference type="Proteomes" id="UP000183995"/>
    </source>
</evidence>
<evidence type="ECO:0000256" key="1">
    <source>
        <dbReference type="ARBA" id="ARBA00023015"/>
    </source>
</evidence>
<evidence type="ECO:0000259" key="5">
    <source>
        <dbReference type="PROSITE" id="PS51063"/>
    </source>
</evidence>
<dbReference type="RefSeq" id="WP_341444161.1">
    <property type="nucleotide sequence ID" value="NZ_FQXV01000004.1"/>
</dbReference>
<evidence type="ECO:0000256" key="3">
    <source>
        <dbReference type="ARBA" id="ARBA00023163"/>
    </source>
</evidence>
<dbReference type="InterPro" id="IPR014710">
    <property type="entry name" value="RmlC-like_jellyroll"/>
</dbReference>
<keyword evidence="3" id="KW-0804">Transcription</keyword>